<dbReference type="InterPro" id="IPR003018">
    <property type="entry name" value="GAF"/>
</dbReference>
<dbReference type="SMART" id="SM00267">
    <property type="entry name" value="GGDEF"/>
    <property type="match status" value="1"/>
</dbReference>
<dbReference type="InterPro" id="IPR029787">
    <property type="entry name" value="Nucleotide_cyclase"/>
</dbReference>
<dbReference type="Gene3D" id="3.30.450.40">
    <property type="match status" value="2"/>
</dbReference>
<dbReference type="InterPro" id="IPR029016">
    <property type="entry name" value="GAF-like_dom_sf"/>
</dbReference>
<dbReference type="OrthoDB" id="9813903at2"/>
<evidence type="ECO:0000256" key="1">
    <source>
        <dbReference type="ARBA" id="ARBA00012528"/>
    </source>
</evidence>
<organism evidence="5 6">
    <name type="scientific">Paucimonas lemoignei</name>
    <name type="common">Pseudomonas lemoignei</name>
    <dbReference type="NCBI Taxonomy" id="29443"/>
    <lineage>
        <taxon>Bacteria</taxon>
        <taxon>Pseudomonadati</taxon>
        <taxon>Pseudomonadota</taxon>
        <taxon>Betaproteobacteria</taxon>
        <taxon>Burkholderiales</taxon>
        <taxon>Burkholderiaceae</taxon>
        <taxon>Paucimonas</taxon>
    </lineage>
</organism>
<keyword evidence="6" id="KW-1185">Reference proteome</keyword>
<comment type="catalytic activity">
    <reaction evidence="2">
        <text>2 GTP = 3',3'-c-di-GMP + 2 diphosphate</text>
        <dbReference type="Rhea" id="RHEA:24898"/>
        <dbReference type="ChEBI" id="CHEBI:33019"/>
        <dbReference type="ChEBI" id="CHEBI:37565"/>
        <dbReference type="ChEBI" id="CHEBI:58805"/>
        <dbReference type="EC" id="2.7.7.65"/>
    </reaction>
</comment>
<dbReference type="CDD" id="cd01949">
    <property type="entry name" value="GGDEF"/>
    <property type="match status" value="1"/>
</dbReference>
<proteinExistence type="predicted"/>
<dbReference type="FunFam" id="3.30.70.270:FF:000001">
    <property type="entry name" value="Diguanylate cyclase domain protein"/>
    <property type="match status" value="1"/>
</dbReference>
<dbReference type="GO" id="GO:0052621">
    <property type="term" value="F:diguanylate cyclase activity"/>
    <property type="evidence" value="ECO:0007669"/>
    <property type="project" value="UniProtKB-EC"/>
</dbReference>
<keyword evidence="3" id="KW-0175">Coiled coil</keyword>
<dbReference type="InterPro" id="IPR050469">
    <property type="entry name" value="Diguanylate_Cyclase"/>
</dbReference>
<dbReference type="Gene3D" id="3.30.70.270">
    <property type="match status" value="1"/>
</dbReference>
<dbReference type="InterPro" id="IPR043128">
    <property type="entry name" value="Rev_trsase/Diguanyl_cyclase"/>
</dbReference>
<dbReference type="SUPFAM" id="SSF55073">
    <property type="entry name" value="Nucleotide cyclase"/>
    <property type="match status" value="1"/>
</dbReference>
<dbReference type="NCBIfam" id="TIGR00254">
    <property type="entry name" value="GGDEF"/>
    <property type="match status" value="1"/>
</dbReference>
<dbReference type="Pfam" id="PF00990">
    <property type="entry name" value="GGDEF"/>
    <property type="match status" value="1"/>
</dbReference>
<dbReference type="Proteomes" id="UP000295382">
    <property type="component" value="Unassembled WGS sequence"/>
</dbReference>
<dbReference type="PANTHER" id="PTHR45138:SF9">
    <property type="entry name" value="DIGUANYLATE CYCLASE DGCM-RELATED"/>
    <property type="match status" value="1"/>
</dbReference>
<evidence type="ECO:0000259" key="4">
    <source>
        <dbReference type="PROSITE" id="PS50887"/>
    </source>
</evidence>
<dbReference type="AlphaFoldDB" id="A0A4R3I0A8"/>
<dbReference type="EMBL" id="SLZQ01000002">
    <property type="protein sequence ID" value="TCS38604.1"/>
    <property type="molecule type" value="Genomic_DNA"/>
</dbReference>
<evidence type="ECO:0000256" key="2">
    <source>
        <dbReference type="ARBA" id="ARBA00034247"/>
    </source>
</evidence>
<feature type="domain" description="GGDEF" evidence="4">
    <location>
        <begin position="422"/>
        <end position="552"/>
    </location>
</feature>
<evidence type="ECO:0000256" key="3">
    <source>
        <dbReference type="SAM" id="Coils"/>
    </source>
</evidence>
<sequence length="552" mass="62291">MPFLSPERTCQIVNRMINAGRLDDLLDLLCDEIQALGVADGYLINLLDASGKSLTCLKLRYPTEFQNLEKSYLGYKFALNNGQLNARTMASGEVMRVTEDNATSEEVNILRYWKIREMTGVPLCAPGARPANPTGVLILLKQEGSIPDQDLARVTELVNLFHGSLSRWLRFAHLEMLHEESKASVAENRRHLQFLDEMTSLTSVDKIYELFANELFRQLPLDLISFSLVEDGQMFPRKVVASKPKFESVRREWENYLKQNPYSLDPTSSGSAHVLQRNKVMLFPDYRDIQHLPMALHDRKSLAIVQQARTILISPIRHNKKPIGTFLSFSLDNPVTLSSADLDLIDYLTSFLGTAITNSKLYETSQAQIAEIRHLNEMLEEKVQELAQQASTDQLTGLLNFRAFEQELNKRLHEASRYGGKDSLALALIDIDHFKLFNDTNGHAAGNDILAMVAEEIGRHIRQSDQACRYGGEEFVLILPRCDLEGVRALSERIRASVEARRFETCAGPCSISLSIGCTVYRSGDDRHTLFSRADKALYRAKESGRNTVCAF</sequence>
<dbReference type="InterPro" id="IPR000160">
    <property type="entry name" value="GGDEF_dom"/>
</dbReference>
<comment type="caution">
    <text evidence="5">The sequence shown here is derived from an EMBL/GenBank/DDBJ whole genome shotgun (WGS) entry which is preliminary data.</text>
</comment>
<evidence type="ECO:0000313" key="6">
    <source>
        <dbReference type="Proteomes" id="UP000295382"/>
    </source>
</evidence>
<gene>
    <name evidence="5" type="ORF">EDC30_102343</name>
</gene>
<dbReference type="PROSITE" id="PS50887">
    <property type="entry name" value="GGDEF"/>
    <property type="match status" value="1"/>
</dbReference>
<dbReference type="SUPFAM" id="SSF55781">
    <property type="entry name" value="GAF domain-like"/>
    <property type="match status" value="2"/>
</dbReference>
<feature type="coiled-coil region" evidence="3">
    <location>
        <begin position="362"/>
        <end position="389"/>
    </location>
</feature>
<reference evidence="5 6" key="1">
    <citation type="submission" date="2019-03" db="EMBL/GenBank/DDBJ databases">
        <title>Genomic Encyclopedia of Type Strains, Phase IV (KMG-IV): sequencing the most valuable type-strain genomes for metagenomic binning, comparative biology and taxonomic classification.</title>
        <authorList>
            <person name="Goeker M."/>
        </authorList>
    </citation>
    <scope>NUCLEOTIDE SEQUENCE [LARGE SCALE GENOMIC DNA]</scope>
    <source>
        <strain evidence="5 6">DSM 7445</strain>
    </source>
</reference>
<protein>
    <recommendedName>
        <fullName evidence="1">diguanylate cyclase</fullName>
        <ecNumber evidence="1">2.7.7.65</ecNumber>
    </recommendedName>
</protein>
<name>A0A4R3I0A8_PAULE</name>
<evidence type="ECO:0000313" key="5">
    <source>
        <dbReference type="EMBL" id="TCS38604.1"/>
    </source>
</evidence>
<dbReference type="PANTHER" id="PTHR45138">
    <property type="entry name" value="REGULATORY COMPONENTS OF SENSORY TRANSDUCTION SYSTEM"/>
    <property type="match status" value="1"/>
</dbReference>
<dbReference type="SMART" id="SM00065">
    <property type="entry name" value="GAF"/>
    <property type="match status" value="2"/>
</dbReference>
<dbReference type="EC" id="2.7.7.65" evidence="1"/>
<accession>A0A4R3I0A8</accession>